<dbReference type="Proteomes" id="UP000634660">
    <property type="component" value="Unassembled WGS sequence"/>
</dbReference>
<evidence type="ECO:0000313" key="2">
    <source>
        <dbReference type="EMBL" id="GGZ84841.1"/>
    </source>
</evidence>
<name>A0A918R3P8_9ACTN</name>
<evidence type="ECO:0000313" key="3">
    <source>
        <dbReference type="Proteomes" id="UP000634660"/>
    </source>
</evidence>
<feature type="region of interest" description="Disordered" evidence="1">
    <location>
        <begin position="1"/>
        <end position="191"/>
    </location>
</feature>
<evidence type="ECO:0000256" key="1">
    <source>
        <dbReference type="SAM" id="MobiDB-lite"/>
    </source>
</evidence>
<feature type="compositionally biased region" description="Acidic residues" evidence="1">
    <location>
        <begin position="58"/>
        <end position="86"/>
    </location>
</feature>
<reference evidence="2" key="2">
    <citation type="submission" date="2020-09" db="EMBL/GenBank/DDBJ databases">
        <authorList>
            <person name="Sun Q."/>
            <person name="Ohkuma M."/>
        </authorList>
    </citation>
    <scope>NUCLEOTIDE SEQUENCE</scope>
    <source>
        <strain evidence="2">JCM 4834</strain>
    </source>
</reference>
<feature type="compositionally biased region" description="Basic residues" evidence="1">
    <location>
        <begin position="1"/>
        <end position="11"/>
    </location>
</feature>
<organism evidence="2 3">
    <name type="scientific">Streptomyces subrutilus</name>
    <dbReference type="NCBI Taxonomy" id="36818"/>
    <lineage>
        <taxon>Bacteria</taxon>
        <taxon>Bacillati</taxon>
        <taxon>Actinomycetota</taxon>
        <taxon>Actinomycetes</taxon>
        <taxon>Kitasatosporales</taxon>
        <taxon>Streptomycetaceae</taxon>
        <taxon>Streptomyces</taxon>
    </lineage>
</organism>
<comment type="caution">
    <text evidence="2">The sequence shown here is derived from an EMBL/GenBank/DDBJ whole genome shotgun (WGS) entry which is preliminary data.</text>
</comment>
<feature type="compositionally biased region" description="Low complexity" evidence="1">
    <location>
        <begin position="12"/>
        <end position="26"/>
    </location>
</feature>
<proteinExistence type="predicted"/>
<protein>
    <submittedName>
        <fullName evidence="2">Uncharacterized protein</fullName>
    </submittedName>
</protein>
<dbReference type="EMBL" id="BMVX01000022">
    <property type="protein sequence ID" value="GGZ84841.1"/>
    <property type="molecule type" value="Genomic_DNA"/>
</dbReference>
<reference evidence="2" key="1">
    <citation type="journal article" date="2014" name="Int. J. Syst. Evol. Microbiol.">
        <title>Complete genome sequence of Corynebacterium casei LMG S-19264T (=DSM 44701T), isolated from a smear-ripened cheese.</title>
        <authorList>
            <consortium name="US DOE Joint Genome Institute (JGI-PGF)"/>
            <person name="Walter F."/>
            <person name="Albersmeier A."/>
            <person name="Kalinowski J."/>
            <person name="Ruckert C."/>
        </authorList>
    </citation>
    <scope>NUCLEOTIDE SEQUENCE</scope>
    <source>
        <strain evidence="2">JCM 4834</strain>
    </source>
</reference>
<dbReference type="AlphaFoldDB" id="A0A918R3P8"/>
<sequence>MQGRTRGRRRGSGPPDAPARTAPDAPCGTAPGAPCGTAPGRPRRRDRQLEPHPPPPPQEEDDPPQDEEDPQEDEEPQDEWECECDDPLSPAHQLPPPPPPSLLPPPRPRPRPEKPLLNERNAIVMTKATISTNTSTSRIPTKTNVMSVPLSDAPVLPGGGPPRPRARGIPSGRPGQSTLEQVQSFPAGWRP</sequence>
<feature type="compositionally biased region" description="Polar residues" evidence="1">
    <location>
        <begin position="128"/>
        <end position="146"/>
    </location>
</feature>
<feature type="compositionally biased region" description="Pro residues" evidence="1">
    <location>
        <begin position="93"/>
        <end position="107"/>
    </location>
</feature>
<gene>
    <name evidence="2" type="ORF">GCM10010371_50870</name>
</gene>
<accession>A0A918R3P8</accession>